<proteinExistence type="predicted"/>
<dbReference type="Proteomes" id="UP000051326">
    <property type="component" value="Unassembled WGS sequence"/>
</dbReference>
<protein>
    <submittedName>
        <fullName evidence="1">Putative integral membrane protein</fullName>
    </submittedName>
</protein>
<dbReference type="EMBL" id="CYSR01000002">
    <property type="protein sequence ID" value="CUH98054.1"/>
    <property type="molecule type" value="Genomic_DNA"/>
</dbReference>
<reference evidence="1 2" key="1">
    <citation type="submission" date="2015-09" db="EMBL/GenBank/DDBJ databases">
        <authorList>
            <consortium name="Swine Surveillance"/>
        </authorList>
    </citation>
    <scope>NUCLEOTIDE SEQUENCE [LARGE SCALE GENOMIC DNA]</scope>
    <source>
        <strain evidence="1 2">CECT 8399</strain>
    </source>
</reference>
<name>A0A0P1H5L5_9RHOB</name>
<accession>A0A0P1H5L5</accession>
<dbReference type="RefSeq" id="WP_058284309.1">
    <property type="nucleotide sequence ID" value="NZ_CYSR01000002.1"/>
</dbReference>
<sequence length="163" mass="18241">MSAEGKPGMKLWLKLLLAASLALNLAVIGIAAGAAWRFSGSDRHWQRPPSVGAMIFRELDRDTRKALRQQAGGHHGSYFERRHAEGEAVIAALRSGSFDAAALRDMLRSQADARHAFHTKVQDAWVRKMEAMTPEERAAFANRMEERMQQRGKRWHGAGHGRD</sequence>
<dbReference type="Pfam" id="PF13801">
    <property type="entry name" value="Metal_resist"/>
    <property type="match status" value="1"/>
</dbReference>
<dbReference type="STRING" id="1396826.PHA8399_00159"/>
<evidence type="ECO:0000313" key="1">
    <source>
        <dbReference type="EMBL" id="CUH98054.1"/>
    </source>
</evidence>
<dbReference type="InterPro" id="IPR025961">
    <property type="entry name" value="Metal_resist"/>
</dbReference>
<dbReference type="Gene3D" id="1.20.120.1490">
    <property type="match status" value="1"/>
</dbReference>
<organism evidence="1 2">
    <name type="scientific">Leisingera aquaemixtae</name>
    <dbReference type="NCBI Taxonomy" id="1396826"/>
    <lineage>
        <taxon>Bacteria</taxon>
        <taxon>Pseudomonadati</taxon>
        <taxon>Pseudomonadota</taxon>
        <taxon>Alphaproteobacteria</taxon>
        <taxon>Rhodobacterales</taxon>
        <taxon>Roseobacteraceae</taxon>
        <taxon>Leisingera</taxon>
    </lineage>
</organism>
<dbReference type="AlphaFoldDB" id="A0A0P1H5L5"/>
<evidence type="ECO:0000313" key="2">
    <source>
        <dbReference type="Proteomes" id="UP000051326"/>
    </source>
</evidence>
<gene>
    <name evidence="1" type="ORF">PHA8399_00159</name>
</gene>